<gene>
    <name evidence="2" type="ORF">POVCU1_065520</name>
</gene>
<dbReference type="Pfam" id="PF05795">
    <property type="entry name" value="Plasmodium_Vir"/>
    <property type="match status" value="2"/>
</dbReference>
<organism evidence="2 3">
    <name type="scientific">Plasmodium ovale curtisi</name>
    <dbReference type="NCBI Taxonomy" id="864141"/>
    <lineage>
        <taxon>Eukaryota</taxon>
        <taxon>Sar</taxon>
        <taxon>Alveolata</taxon>
        <taxon>Apicomplexa</taxon>
        <taxon>Aconoidasida</taxon>
        <taxon>Haemosporida</taxon>
        <taxon>Plasmodiidae</taxon>
        <taxon>Plasmodium</taxon>
        <taxon>Plasmodium (Plasmodium)</taxon>
    </lineage>
</organism>
<keyword evidence="1" id="KW-0812">Transmembrane</keyword>
<protein>
    <submittedName>
        <fullName evidence="2">PIR Superfamily Protein</fullName>
    </submittedName>
</protein>
<dbReference type="Proteomes" id="UP000078546">
    <property type="component" value="Unassembled WGS sequence"/>
</dbReference>
<dbReference type="AlphaFoldDB" id="A0A1A8X7N3"/>
<evidence type="ECO:0000313" key="2">
    <source>
        <dbReference type="EMBL" id="SBT01256.1"/>
    </source>
</evidence>
<keyword evidence="1" id="KW-1133">Transmembrane helix</keyword>
<dbReference type="EMBL" id="FLQV01002395">
    <property type="protein sequence ID" value="SBT01256.1"/>
    <property type="molecule type" value="Genomic_DNA"/>
</dbReference>
<sequence length="347" mass="41814">MAYRVDILKNKLQSVQYDIFLNNPVSICSKCNLCDVKSQKNINEPWFKFFCYQFVKNLETTVTVNKNISEEQRENRCNNLIYWMYNRIETFYRNRSLKNNEDVIPELLRVWKDFNDSVLPNDSYAKCQIPDTSKFINLKEMKRRKIMSDYCEDYSVFQKIRDYTQFENCHIYYDYFKDSLSKYKEEIVLGCKDEDFFMKNCLSFCSNADPYDVLNKSKCKTIEIWPEEKKNDYMKKGDCEKLKEPDPKLIYEIKEVPVPEFTFSDKRAIILILFSLWGIFLTLLFLYRMTPFRLWIISKLGKKKIIRDNFNEQSDDETLDADYENMGRNMKNAEYSISYNSEWNSTR</sequence>
<evidence type="ECO:0000256" key="1">
    <source>
        <dbReference type="SAM" id="Phobius"/>
    </source>
</evidence>
<evidence type="ECO:0000313" key="3">
    <source>
        <dbReference type="Proteomes" id="UP000078546"/>
    </source>
</evidence>
<name>A0A1A8X7N3_PLAOA</name>
<feature type="transmembrane region" description="Helical" evidence="1">
    <location>
        <begin position="268"/>
        <end position="287"/>
    </location>
</feature>
<dbReference type="InterPro" id="IPR008780">
    <property type="entry name" value="Plasmodium_Vir"/>
</dbReference>
<keyword evidence="1" id="KW-0472">Membrane</keyword>
<accession>A0A1A8X7N3</accession>
<proteinExistence type="predicted"/>
<reference evidence="3" key="1">
    <citation type="submission" date="2016-05" db="EMBL/GenBank/DDBJ databases">
        <authorList>
            <person name="Naeem Raeece"/>
        </authorList>
    </citation>
    <scope>NUCLEOTIDE SEQUENCE [LARGE SCALE GENOMIC DNA]</scope>
</reference>